<evidence type="ECO:0000313" key="5">
    <source>
        <dbReference type="Proteomes" id="UP000285624"/>
    </source>
</evidence>
<dbReference type="EMBL" id="MAYM02000141">
    <property type="protein sequence ID" value="RLN45694.1"/>
    <property type="molecule type" value="Genomic_DNA"/>
</dbReference>
<organism evidence="4 5">
    <name type="scientific">Phytophthora kernoviae</name>
    <dbReference type="NCBI Taxonomy" id="325452"/>
    <lineage>
        <taxon>Eukaryota</taxon>
        <taxon>Sar</taxon>
        <taxon>Stramenopiles</taxon>
        <taxon>Oomycota</taxon>
        <taxon>Peronosporomycetes</taxon>
        <taxon>Peronosporales</taxon>
        <taxon>Peronosporaceae</taxon>
        <taxon>Phytophthora</taxon>
    </lineage>
</organism>
<proteinExistence type="predicted"/>
<evidence type="ECO:0000313" key="1">
    <source>
        <dbReference type="EMBL" id="KAG2531234.1"/>
    </source>
</evidence>
<gene>
    <name evidence="3" type="ORF">BBI17_001378</name>
    <name evidence="4" type="ORF">BBO99_00001608</name>
    <name evidence="1" type="ORF">JM16_001209</name>
    <name evidence="2" type="ORF">JM18_001526</name>
</gene>
<dbReference type="Proteomes" id="UP000785171">
    <property type="component" value="Unassembled WGS sequence"/>
</dbReference>
<evidence type="ECO:0000313" key="4">
    <source>
        <dbReference type="EMBL" id="RLN84007.1"/>
    </source>
</evidence>
<evidence type="ECO:0000313" key="6">
    <source>
        <dbReference type="Proteomes" id="UP000285883"/>
    </source>
</evidence>
<dbReference type="Proteomes" id="UP000792063">
    <property type="component" value="Unassembled WGS sequence"/>
</dbReference>
<reference evidence="1" key="1">
    <citation type="journal article" date="2015" name="Genom Data">
        <title>Genome sequences of six Phytophthora species associated with forests in New Zealand.</title>
        <authorList>
            <person name="Studholme D.J."/>
            <person name="McDougal R.L."/>
            <person name="Sambles C."/>
            <person name="Hansen E."/>
            <person name="Hardy G."/>
            <person name="Grant M."/>
            <person name="Ganley R.J."/>
            <person name="Williams N.M."/>
        </authorList>
    </citation>
    <scope>NUCLEOTIDE SEQUENCE</scope>
    <source>
        <strain evidence="1">NZFS 2646</strain>
        <strain evidence="2">NZFS 3630</strain>
    </source>
</reference>
<dbReference type="EMBL" id="JPWU03000015">
    <property type="protein sequence ID" value="KAG2531904.1"/>
    <property type="molecule type" value="Genomic_DNA"/>
</dbReference>
<dbReference type="AlphaFoldDB" id="A0A3R7KXP6"/>
<dbReference type="EMBL" id="JPWV03000012">
    <property type="protein sequence ID" value="KAG2531234.1"/>
    <property type="molecule type" value="Genomic_DNA"/>
</dbReference>
<name>A0A3R7KXP6_9STRA</name>
<evidence type="ECO:0000313" key="3">
    <source>
        <dbReference type="EMBL" id="RLN45694.1"/>
    </source>
</evidence>
<dbReference type="EMBL" id="MBDN02000024">
    <property type="protein sequence ID" value="RLN84007.1"/>
    <property type="molecule type" value="Genomic_DNA"/>
</dbReference>
<dbReference type="Proteomes" id="UP000285883">
    <property type="component" value="Unassembled WGS sequence"/>
</dbReference>
<dbReference type="Proteomes" id="UP000285624">
    <property type="component" value="Unassembled WGS sequence"/>
</dbReference>
<evidence type="ECO:0000313" key="2">
    <source>
        <dbReference type="EMBL" id="KAG2531904.1"/>
    </source>
</evidence>
<reference evidence="1" key="3">
    <citation type="submission" date="2020-06" db="EMBL/GenBank/DDBJ databases">
        <authorList>
            <person name="Studholme D.J."/>
        </authorList>
    </citation>
    <scope>NUCLEOTIDE SEQUENCE</scope>
    <source>
        <strain evidence="1">NZFS 2646</strain>
        <strain evidence="2">NZFS 3630</strain>
    </source>
</reference>
<reference evidence="5 6" key="2">
    <citation type="submission" date="2018-07" db="EMBL/GenBank/DDBJ databases">
        <title>Genome sequencing of oomycete isolates from Chile give support for New Zealand origin for Phytophthora kernoviae and make available the first Nothophytophthora sp. genome.</title>
        <authorList>
            <person name="Studholme D.J."/>
            <person name="Sanfuentes E."/>
            <person name="Panda P."/>
            <person name="Hill R."/>
            <person name="Sambles C."/>
            <person name="Grant M."/>
            <person name="Williams N.M."/>
            <person name="Mcdougal R.L."/>
        </authorList>
    </citation>
    <scope>NUCLEOTIDE SEQUENCE [LARGE SCALE GENOMIC DNA]</scope>
    <source>
        <strain evidence="3">Chile2</strain>
        <strain evidence="4">Chile4</strain>
    </source>
</reference>
<accession>A0A3R7KXP6</accession>
<sequence>MDMEQCSEFFRKNPKLGWGATFSPELLEAAMQFKVTRSSLQQLEEERHLEQTPLSDEHRMLFPALDSEGDIAAQRKSLEHIRSNLRHFDSDVASDTVFLQQKIEAAERAQAQALSARYVSTYALSEATFDLNERSEIKTQLRSQFRKLLEVAIAEASSSSTAGSATSGLLTWINPLEYINARMLSCFERLPLISSLDYTNSDGADVNELEDIMDEEEEEAQRNLVHLEVLVPHLAADLRVLQRKLADNERILRPLQQRFRQLQRDAQLARVEVEEAQLFKDRLADQLLQIMLASEKLKNERMQQLFAEVDRG</sequence>
<comment type="caution">
    <text evidence="4">The sequence shown here is derived from an EMBL/GenBank/DDBJ whole genome shotgun (WGS) entry which is preliminary data.</text>
</comment>
<keyword evidence="5" id="KW-1185">Reference proteome</keyword>
<dbReference type="STRING" id="325452.A0A3R7KXP6"/>
<protein>
    <submittedName>
        <fullName evidence="4">Uncharacterized protein</fullName>
    </submittedName>
</protein>